<reference evidence="1" key="2">
    <citation type="journal article" date="2015" name="Data Brief">
        <title>Shoot transcriptome of the giant reed, Arundo donax.</title>
        <authorList>
            <person name="Barrero R.A."/>
            <person name="Guerrero F.D."/>
            <person name="Moolhuijzen P."/>
            <person name="Goolsby J.A."/>
            <person name="Tidwell J."/>
            <person name="Bellgard S.E."/>
            <person name="Bellgard M.I."/>
        </authorList>
    </citation>
    <scope>NUCLEOTIDE SEQUENCE</scope>
    <source>
        <tissue evidence="1">Shoot tissue taken approximately 20 cm above the soil surface</tissue>
    </source>
</reference>
<dbReference type="AlphaFoldDB" id="A0A0A8ZQW0"/>
<organism evidence="1">
    <name type="scientific">Arundo donax</name>
    <name type="common">Giant reed</name>
    <name type="synonym">Donax arundinaceus</name>
    <dbReference type="NCBI Taxonomy" id="35708"/>
    <lineage>
        <taxon>Eukaryota</taxon>
        <taxon>Viridiplantae</taxon>
        <taxon>Streptophyta</taxon>
        <taxon>Embryophyta</taxon>
        <taxon>Tracheophyta</taxon>
        <taxon>Spermatophyta</taxon>
        <taxon>Magnoliopsida</taxon>
        <taxon>Liliopsida</taxon>
        <taxon>Poales</taxon>
        <taxon>Poaceae</taxon>
        <taxon>PACMAD clade</taxon>
        <taxon>Arundinoideae</taxon>
        <taxon>Arundineae</taxon>
        <taxon>Arundo</taxon>
    </lineage>
</organism>
<sequence length="26" mass="2939">MQDFEMLRNQIIKLVGGSSIQDIESS</sequence>
<accession>A0A0A8ZQW0</accession>
<name>A0A0A8ZQW0_ARUDO</name>
<proteinExistence type="predicted"/>
<dbReference type="EMBL" id="GBRH01256071">
    <property type="protein sequence ID" value="JAD41824.1"/>
    <property type="molecule type" value="Transcribed_RNA"/>
</dbReference>
<reference evidence="1" key="1">
    <citation type="submission" date="2014-09" db="EMBL/GenBank/DDBJ databases">
        <authorList>
            <person name="Magalhaes I.L.F."/>
            <person name="Oliveira U."/>
            <person name="Santos F.R."/>
            <person name="Vidigal T.H.D.A."/>
            <person name="Brescovit A.D."/>
            <person name="Santos A.J."/>
        </authorList>
    </citation>
    <scope>NUCLEOTIDE SEQUENCE</scope>
    <source>
        <tissue evidence="1">Shoot tissue taken approximately 20 cm above the soil surface</tissue>
    </source>
</reference>
<protein>
    <submittedName>
        <fullName evidence="1">Uncharacterized protein</fullName>
    </submittedName>
</protein>
<evidence type="ECO:0000313" key="1">
    <source>
        <dbReference type="EMBL" id="JAD41824.1"/>
    </source>
</evidence>